<dbReference type="PANTHER" id="PTHR22683:SF41">
    <property type="entry name" value="DNA TRANSLOCASE FTSK"/>
    <property type="match status" value="1"/>
</dbReference>
<comment type="caution">
    <text evidence="6">The sequence shown here is derived from an EMBL/GenBank/DDBJ whole genome shotgun (WGS) entry which is preliminary data.</text>
</comment>
<dbReference type="InterPro" id="IPR027417">
    <property type="entry name" value="P-loop_NTPase"/>
</dbReference>
<feature type="region of interest" description="Disordered" evidence="4">
    <location>
        <begin position="38"/>
        <end position="85"/>
    </location>
</feature>
<gene>
    <name evidence="6" type="ORF">APR03_003765</name>
</gene>
<dbReference type="RefSeq" id="WP_253838171.1">
    <property type="nucleotide sequence ID" value="NZ_JAMTCS010000012.1"/>
</dbReference>
<dbReference type="GO" id="GO:0003677">
    <property type="term" value="F:DNA binding"/>
    <property type="evidence" value="ECO:0007669"/>
    <property type="project" value="InterPro"/>
</dbReference>
<evidence type="ECO:0000313" key="6">
    <source>
        <dbReference type="EMBL" id="MCP2266399.1"/>
    </source>
</evidence>
<dbReference type="InterPro" id="IPR050206">
    <property type="entry name" value="FtsK/SpoIIIE/SftA"/>
</dbReference>
<name>A0A9X2G405_9MICO</name>
<reference evidence="6" key="1">
    <citation type="submission" date="2022-06" db="EMBL/GenBank/DDBJ databases">
        <title>Genomic Encyclopedia of Archaeal and Bacterial Type Strains, Phase II (KMG-II): from individual species to whole genera.</title>
        <authorList>
            <person name="Goeker M."/>
        </authorList>
    </citation>
    <scope>NUCLEOTIDE SEQUENCE</scope>
    <source>
        <strain evidence="6">DSM 26652</strain>
    </source>
</reference>
<sequence>MTTPNEHMPGTPDDGLPNDDELTAMVYGSTEVEAYGLDQGAALVQPDGTDDEDNALSGEVIDPEPAREPEAAPRAPQVIQHRPTADRRQVLPDWLRSREAFVASARWAVGYGSHVCAYHAVRLPLYALRLAGRAPIGAGRITAAVWRWAADTENTEVRRALLASTKSDPNAFLRVRKETRGQAQRRGALAVFGLAGASGVAAGVATMADPVWQAATAAVALGVLGVVGRKRDAKITGEAMASAKVPPLTADLIRDALLSLGLGSMGAVKNDRDAVRFLAIARDGAGFRADIDLPPGATASEVMDKRSKLASGLRRPIGCVWPEGDPEVHEGRLVLYVGDRSLAQSGAASWPLAKKGGANIFEPIPLGVDQRGRRVDVTLMYASGIIGAVPRMGKTFTLRLLLLAAALDPRVEIHAYDFKGGADLDPLAKIAHAYRSGDDPEDMAALLADLRALVKEFRRRSKVLRSLPRDVVPEGKVTDELASRKDLGLHPIFVAFDETQIMFEHDQYGAEARSIVEDLVRRGPAVGIMVWLATQRPDAKSIPTSISANATKRLCLRVMGQVENDMVLGTSMYKNGIRATMFGSRDLGIAYLAGEGDDPVIVRTSYVDGPAADTITDRAHAVRKAQGRLTGLAAGDVEADTDTGTVLDHLLAVWPAEDPAWPNGKVWSDDLAARLGEHLPSLYEGWTGAQVNAAVKPHGIRTVQVKHDGTNKRGLSRADVVTELGDAADLPDFTALTDQKED</sequence>
<evidence type="ECO:0000313" key="7">
    <source>
        <dbReference type="Proteomes" id="UP001139493"/>
    </source>
</evidence>
<evidence type="ECO:0000259" key="5">
    <source>
        <dbReference type="PROSITE" id="PS50901"/>
    </source>
</evidence>
<keyword evidence="1 3" id="KW-0547">Nucleotide-binding</keyword>
<dbReference type="AlphaFoldDB" id="A0A9X2G405"/>
<feature type="binding site" evidence="3">
    <location>
        <begin position="388"/>
        <end position="395"/>
    </location>
    <ligand>
        <name>ATP</name>
        <dbReference type="ChEBI" id="CHEBI:30616"/>
    </ligand>
</feature>
<dbReference type="EMBL" id="JAMTCS010000012">
    <property type="protein sequence ID" value="MCP2266399.1"/>
    <property type="molecule type" value="Genomic_DNA"/>
</dbReference>
<dbReference type="PROSITE" id="PS50901">
    <property type="entry name" value="FTSK"/>
    <property type="match status" value="1"/>
</dbReference>
<feature type="domain" description="FtsK" evidence="5">
    <location>
        <begin position="361"/>
        <end position="565"/>
    </location>
</feature>
<dbReference type="SUPFAM" id="SSF52540">
    <property type="entry name" value="P-loop containing nucleoside triphosphate hydrolases"/>
    <property type="match status" value="1"/>
</dbReference>
<dbReference type="InterPro" id="IPR002543">
    <property type="entry name" value="FtsK_dom"/>
</dbReference>
<dbReference type="Pfam" id="PF01580">
    <property type="entry name" value="FtsK_SpoIIIE"/>
    <property type="match status" value="1"/>
</dbReference>
<evidence type="ECO:0000256" key="2">
    <source>
        <dbReference type="ARBA" id="ARBA00022840"/>
    </source>
</evidence>
<protein>
    <submittedName>
        <fullName evidence="6">DNA segregation ATPase FtsK/SpoIIIE, S-DNA-T family</fullName>
    </submittedName>
</protein>
<dbReference type="Proteomes" id="UP001139493">
    <property type="component" value="Unassembled WGS sequence"/>
</dbReference>
<dbReference type="PANTHER" id="PTHR22683">
    <property type="entry name" value="SPORULATION PROTEIN RELATED"/>
    <property type="match status" value="1"/>
</dbReference>
<organism evidence="6 7">
    <name type="scientific">Promicromonospora thailandica</name>
    <dbReference type="NCBI Taxonomy" id="765201"/>
    <lineage>
        <taxon>Bacteria</taxon>
        <taxon>Bacillati</taxon>
        <taxon>Actinomycetota</taxon>
        <taxon>Actinomycetes</taxon>
        <taxon>Micrococcales</taxon>
        <taxon>Promicromonosporaceae</taxon>
        <taxon>Promicromonospora</taxon>
    </lineage>
</organism>
<evidence type="ECO:0000256" key="1">
    <source>
        <dbReference type="ARBA" id="ARBA00022741"/>
    </source>
</evidence>
<keyword evidence="2 3" id="KW-0067">ATP-binding</keyword>
<proteinExistence type="predicted"/>
<keyword evidence="7" id="KW-1185">Reference proteome</keyword>
<feature type="region of interest" description="Disordered" evidence="4">
    <location>
        <begin position="1"/>
        <end position="21"/>
    </location>
</feature>
<evidence type="ECO:0000256" key="4">
    <source>
        <dbReference type="SAM" id="MobiDB-lite"/>
    </source>
</evidence>
<dbReference type="Gene3D" id="3.40.50.300">
    <property type="entry name" value="P-loop containing nucleotide triphosphate hydrolases"/>
    <property type="match status" value="1"/>
</dbReference>
<evidence type="ECO:0000256" key="3">
    <source>
        <dbReference type="PROSITE-ProRule" id="PRU00289"/>
    </source>
</evidence>
<accession>A0A9X2G405</accession>
<dbReference type="GO" id="GO:0005524">
    <property type="term" value="F:ATP binding"/>
    <property type="evidence" value="ECO:0007669"/>
    <property type="project" value="UniProtKB-UniRule"/>
</dbReference>